<dbReference type="Pfam" id="PF14846">
    <property type="entry name" value="DUF4485"/>
    <property type="match status" value="1"/>
</dbReference>
<proteinExistence type="predicted"/>
<protein>
    <submittedName>
        <fullName evidence="3">Uncharacterized protein LOC112455560</fullName>
    </submittedName>
</protein>
<reference evidence="3" key="1">
    <citation type="submission" date="2025-08" db="UniProtKB">
        <authorList>
            <consortium name="RefSeq"/>
        </authorList>
    </citation>
    <scope>IDENTIFICATION</scope>
    <source>
        <tissue evidence="3">Whole body</tissue>
    </source>
</reference>
<evidence type="ECO:0000313" key="2">
    <source>
        <dbReference type="Proteomes" id="UP000504618"/>
    </source>
</evidence>
<evidence type="ECO:0000313" key="3">
    <source>
        <dbReference type="RefSeq" id="XP_024873340.1"/>
    </source>
</evidence>
<accession>A0A6J1PWZ9</accession>
<dbReference type="RefSeq" id="XP_024873340.1">
    <property type="nucleotide sequence ID" value="XM_025017572.1"/>
</dbReference>
<feature type="domain" description="DUF4485" evidence="1">
    <location>
        <begin position="32"/>
        <end position="110"/>
    </location>
</feature>
<dbReference type="OrthoDB" id="78101at2759"/>
<keyword evidence="2" id="KW-1185">Reference proteome</keyword>
<dbReference type="InterPro" id="IPR027831">
    <property type="entry name" value="DUF4485"/>
</dbReference>
<evidence type="ECO:0000259" key="1">
    <source>
        <dbReference type="Pfam" id="PF14846"/>
    </source>
</evidence>
<name>A0A6J1PWZ9_9HYME</name>
<gene>
    <name evidence="3" type="primary">LOC112455560</name>
</gene>
<sequence length="290" mass="34099">MVVRVILVTYELSVCNTMSKVKERDEQEALKLDEHFKRTLTHVRTYILNLRSVEEVHLCRIWLDKLNSTVSQRNLRNEYLLELSRQLRAGTLEKIFRTEPSSSLLTPLPSSCHAICTSSSLSKLSDWDRNHQNCSSRTSDQRNHLRNKSKLRDSNSSLSVYAACRHNDNMVEGNHLELCKHRIDMLTATLESFRIKNEQLRQELTTKCQGNSEVDNEAFRLRSRVKQLTARAQIQSLVLKVRMFKKTIAKLRKLNDIIKHVYEKKLQHIIRVLKIYEETSSLFLRNFYRK</sequence>
<dbReference type="Proteomes" id="UP000504618">
    <property type="component" value="Unplaced"/>
</dbReference>
<organism evidence="2 3">
    <name type="scientific">Temnothorax curvispinosus</name>
    <dbReference type="NCBI Taxonomy" id="300111"/>
    <lineage>
        <taxon>Eukaryota</taxon>
        <taxon>Metazoa</taxon>
        <taxon>Ecdysozoa</taxon>
        <taxon>Arthropoda</taxon>
        <taxon>Hexapoda</taxon>
        <taxon>Insecta</taxon>
        <taxon>Pterygota</taxon>
        <taxon>Neoptera</taxon>
        <taxon>Endopterygota</taxon>
        <taxon>Hymenoptera</taxon>
        <taxon>Apocrita</taxon>
        <taxon>Aculeata</taxon>
        <taxon>Formicoidea</taxon>
        <taxon>Formicidae</taxon>
        <taxon>Myrmicinae</taxon>
        <taxon>Temnothorax</taxon>
    </lineage>
</organism>
<dbReference type="GeneID" id="112455560"/>
<dbReference type="AlphaFoldDB" id="A0A6J1PWZ9"/>